<reference evidence="1 2" key="1">
    <citation type="journal article" date="2016" name="Genome Announc.">
        <title>Draft Genome Sequence of the Thermotolerant Cyanobacterium Desertifilum sp. IPPAS B-1220.</title>
        <authorList>
            <person name="Mironov K.S."/>
            <person name="Sinetova M.A."/>
            <person name="Bolatkhan K."/>
            <person name="Zayadan B.K."/>
            <person name="Ustinova V.V."/>
            <person name="Kupriyanova E.V."/>
            <person name="Skrypnik A.N."/>
            <person name="Gogoleva N.E."/>
            <person name="Gogolev Y.V."/>
            <person name="Los D.A."/>
        </authorList>
    </citation>
    <scope>NUCLEOTIDE SEQUENCE [LARGE SCALE GENOMIC DNA]</scope>
    <source>
        <strain evidence="1 2">IPPAS B-1220</strain>
    </source>
</reference>
<protein>
    <submittedName>
        <fullName evidence="1">Uncharacterized protein</fullName>
    </submittedName>
</protein>
<gene>
    <name evidence="1" type="ORF">BH720_008040</name>
</gene>
<organism evidence="1 2">
    <name type="scientific">Desertifilum tharense IPPAS B-1220</name>
    <dbReference type="NCBI Taxonomy" id="1781255"/>
    <lineage>
        <taxon>Bacteria</taxon>
        <taxon>Bacillati</taxon>
        <taxon>Cyanobacteriota</taxon>
        <taxon>Cyanophyceae</taxon>
        <taxon>Desertifilales</taxon>
        <taxon>Desertifilaceae</taxon>
        <taxon>Desertifilum</taxon>
    </lineage>
</organism>
<dbReference type="EMBL" id="CP182909">
    <property type="protein sequence ID" value="XPM65586.1"/>
    <property type="molecule type" value="Genomic_DNA"/>
</dbReference>
<dbReference type="Proteomes" id="UP000095472">
    <property type="component" value="Chromosome"/>
</dbReference>
<evidence type="ECO:0000313" key="1">
    <source>
        <dbReference type="EMBL" id="XPM65586.1"/>
    </source>
</evidence>
<keyword evidence="2" id="KW-1185">Reference proteome</keyword>
<proteinExistence type="predicted"/>
<sequence length="403" mass="45278">MSANPQKPPKSLEELEAELYAPAGTMTASTATQPVKFKRPVRFLRRLFWVSLLLAIPTSLIWVANLPYPVVRQTMTEKAPILLLPSYIKIESHYKSAIAALEQADRLIENPTSAADIDLGGQKLQEAQKHLDALPIWLASSRYEYRYWGYGWQFSYAGWNSARARAGRLEAKVFQERNAQTQLSEANAALNQAKQQYAQAATPIDKPIAIAAWRSALDQYPQIPTSTLAGRTARQTYEASLRDFRETVGLAADNQRVATIIAGVREFGRQAAILGQNPPHPAEKWQQIAQLWEDAIRPLNQIRPDDPLGYAEAQKLMAEYKVNLAQIELRRSAEVNSVRAFERAQSEINALLARPNSTNPNYTISQLQSIINQLEKVQNGTTPYLEAQRLLLSAKAKLNEFQR</sequence>
<accession>A0ACD5GYC5</accession>
<evidence type="ECO:0000313" key="2">
    <source>
        <dbReference type="Proteomes" id="UP000095472"/>
    </source>
</evidence>
<name>A0ACD5GYC5_9CYAN</name>